<proteinExistence type="predicted"/>
<dbReference type="OrthoDB" id="2166942at2"/>
<dbReference type="eggNOG" id="COG3859">
    <property type="taxonomic scope" value="Bacteria"/>
</dbReference>
<reference evidence="2" key="1">
    <citation type="submission" date="2009-09" db="EMBL/GenBank/DDBJ databases">
        <authorList>
            <consortium name="The Broad Institute Genome Sequencing Platform"/>
            <person name="Ward D."/>
            <person name="Feldgarden M."/>
            <person name="Earl A."/>
            <person name="Young S.K."/>
            <person name="Zeng Q."/>
            <person name="Koehrsen M."/>
            <person name="Alvarado L."/>
            <person name="Berlin A."/>
            <person name="Bochicchio J."/>
            <person name="Borenstein D."/>
            <person name="Chapman S.B."/>
            <person name="Chen Z."/>
            <person name="Engels R."/>
            <person name="Freedman E."/>
            <person name="Gellesch M."/>
            <person name="Goldberg J."/>
            <person name="Griggs A."/>
            <person name="Gujja S."/>
            <person name="Heilman E."/>
            <person name="Heiman D."/>
            <person name="Hepburn T."/>
            <person name="Howarth C."/>
            <person name="Jen D."/>
            <person name="Larson L."/>
            <person name="Lewis B."/>
            <person name="Mehta T."/>
            <person name="Park D."/>
            <person name="Pearson M."/>
            <person name="Roberts A."/>
            <person name="Saif S."/>
            <person name="Shea T."/>
            <person name="Shenoy N."/>
            <person name="Sisk P."/>
            <person name="Stolte C."/>
            <person name="Sykes S."/>
            <person name="Thomson T."/>
            <person name="Walk T."/>
            <person name="White J."/>
            <person name="Yandava C."/>
            <person name="Sibley C.D."/>
            <person name="Field T.R."/>
            <person name="Grinwis M."/>
            <person name="Eshaghurshan C.S."/>
            <person name="Surette M.G."/>
            <person name="Haas B."/>
            <person name="Nusbaum C."/>
            <person name="Birren B."/>
        </authorList>
    </citation>
    <scope>NUCLEOTIDE SEQUENCE [LARGE SCALE GENOMIC DNA]</scope>
    <source>
        <strain evidence="2">ATCC 700633</strain>
    </source>
</reference>
<feature type="transmembrane region" description="Helical" evidence="1">
    <location>
        <begin position="83"/>
        <end position="100"/>
    </location>
</feature>
<dbReference type="Proteomes" id="UP000002939">
    <property type="component" value="Unassembled WGS sequence"/>
</dbReference>
<dbReference type="GO" id="GO:0005886">
    <property type="term" value="C:plasma membrane"/>
    <property type="evidence" value="ECO:0007669"/>
    <property type="project" value="InterPro"/>
</dbReference>
<feature type="transmembrane region" description="Helical" evidence="1">
    <location>
        <begin position="112"/>
        <end position="133"/>
    </location>
</feature>
<dbReference type="EMBL" id="ACRF02000005">
    <property type="protein sequence ID" value="EEW92815.1"/>
    <property type="molecule type" value="Genomic_DNA"/>
</dbReference>
<evidence type="ECO:0000313" key="2">
    <source>
        <dbReference type="EMBL" id="EEW92815.1"/>
    </source>
</evidence>
<gene>
    <name evidence="2" type="ORF">HMPREF0446_01296</name>
</gene>
<keyword evidence="1" id="KW-0812">Transmembrane</keyword>
<dbReference type="Gene3D" id="1.10.1760.20">
    <property type="match status" value="1"/>
</dbReference>
<feature type="transmembrane region" description="Helical" evidence="1">
    <location>
        <begin position="153"/>
        <end position="177"/>
    </location>
</feature>
<dbReference type="RefSeq" id="WP_006703573.1">
    <property type="nucleotide sequence ID" value="NZ_KI391971.1"/>
</dbReference>
<feature type="transmembrane region" description="Helical" evidence="1">
    <location>
        <begin position="12"/>
        <end position="34"/>
    </location>
</feature>
<reference evidence="2" key="2">
    <citation type="submission" date="2011-10" db="EMBL/GenBank/DDBJ databases">
        <title>The Genome Sequence of Granulicatella elegans ATCC 700633.</title>
        <authorList>
            <consortium name="The Broad Institute Genome Sequencing Platform"/>
            <consortium name="The Broad Institute Genome Sequencing Center for Infectious Disease"/>
            <person name="Earl A."/>
            <person name="Ward D."/>
            <person name="Feldgarden M."/>
            <person name="Gevers D."/>
            <person name="Sibley C.D."/>
            <person name="Field T.R."/>
            <person name="Grinwis M."/>
            <person name="Eshaghurshan C.S."/>
            <person name="Surette M.G."/>
            <person name="Young S.K."/>
            <person name="Zeng Q."/>
            <person name="Gargeya S."/>
            <person name="Fitzgerald M."/>
            <person name="Haas B."/>
            <person name="Abouelleil A."/>
            <person name="Alvarado L."/>
            <person name="Arachchi H.M."/>
            <person name="Berlin A."/>
            <person name="Brown A."/>
            <person name="Chapman S.B."/>
            <person name="Chen Z."/>
            <person name="Dunbar C."/>
            <person name="Freedman E."/>
            <person name="Gearin G."/>
            <person name="Goldberg J."/>
            <person name="Griggs A."/>
            <person name="Gujja S."/>
            <person name="Heiman D."/>
            <person name="Howarth C."/>
            <person name="Larson L."/>
            <person name="Lui A."/>
            <person name="MacDonald P.J.P."/>
            <person name="Montmayeur A."/>
            <person name="Murphy C."/>
            <person name="Neiman D."/>
            <person name="Pearson M."/>
            <person name="Priest M."/>
            <person name="Roberts A."/>
            <person name="Saif S."/>
            <person name="Shea T."/>
            <person name="Shenoy N."/>
            <person name="Sisk P."/>
            <person name="Stolte C."/>
            <person name="Sykes S."/>
            <person name="Wortman J."/>
            <person name="Nusbaum C."/>
            <person name="Birren B."/>
        </authorList>
    </citation>
    <scope>NUCLEOTIDE SEQUENCE [LARGE SCALE GENOMIC DNA]</scope>
    <source>
        <strain evidence="2">ATCC 700633</strain>
    </source>
</reference>
<dbReference type="AlphaFoldDB" id="D0BMW1"/>
<protein>
    <recommendedName>
        <fullName evidence="4">Thiamine transporter</fullName>
    </recommendedName>
</protein>
<organism evidence="2 3">
    <name type="scientific">Granulicatella elegans ATCC 700633</name>
    <dbReference type="NCBI Taxonomy" id="626369"/>
    <lineage>
        <taxon>Bacteria</taxon>
        <taxon>Bacillati</taxon>
        <taxon>Bacillota</taxon>
        <taxon>Bacilli</taxon>
        <taxon>Lactobacillales</taxon>
        <taxon>Carnobacteriaceae</taxon>
        <taxon>Granulicatella</taxon>
    </lineage>
</organism>
<evidence type="ECO:0008006" key="4">
    <source>
        <dbReference type="Google" id="ProtNLM"/>
    </source>
</evidence>
<keyword evidence="3" id="KW-1185">Reference proteome</keyword>
<keyword evidence="1" id="KW-0472">Membrane</keyword>
<dbReference type="GO" id="GO:0015234">
    <property type="term" value="F:thiamine transmembrane transporter activity"/>
    <property type="evidence" value="ECO:0007669"/>
    <property type="project" value="InterPro"/>
</dbReference>
<sequence>MGSKAVKIMLEVLLAIVVASGLSYIPAIGGNVVIDFAIIPLILVSLRHGGIWGAIASILFGLLHGVLHPSGTGYIVVPFHDSVMGYGFVAFAGFFARNTVRTAFNARISSTVLNVVTASIIATFVSYSFHAIATAIGAPTLFATEKVALASGFLGFSVNFIATLVVTLVVLVTLIYVKRDIYIPKGTRYLSRKEKSHLLND</sequence>
<dbReference type="STRING" id="626369.HMPREF0446_01296"/>
<dbReference type="HOGENOM" id="CLU_1358838_0_0_9"/>
<evidence type="ECO:0000256" key="1">
    <source>
        <dbReference type="SAM" id="Phobius"/>
    </source>
</evidence>
<comment type="caution">
    <text evidence="2">The sequence shown here is derived from an EMBL/GenBank/DDBJ whole genome shotgun (WGS) entry which is preliminary data.</text>
</comment>
<dbReference type="InterPro" id="IPR012651">
    <property type="entry name" value="Thia_Transptr_ThiT"/>
</dbReference>
<feature type="transmembrane region" description="Helical" evidence="1">
    <location>
        <begin position="41"/>
        <end position="63"/>
    </location>
</feature>
<evidence type="ECO:0000313" key="3">
    <source>
        <dbReference type="Proteomes" id="UP000002939"/>
    </source>
</evidence>
<name>D0BMW1_9LACT</name>
<keyword evidence="1" id="KW-1133">Transmembrane helix</keyword>
<dbReference type="Pfam" id="PF09515">
    <property type="entry name" value="Thia_YuaJ"/>
    <property type="match status" value="1"/>
</dbReference>
<accession>D0BMW1</accession>